<keyword evidence="1" id="KW-0472">Membrane</keyword>
<reference evidence="3 4" key="1">
    <citation type="submission" date="2016-10" db="EMBL/GenBank/DDBJ databases">
        <authorList>
            <person name="de Groot N.N."/>
        </authorList>
    </citation>
    <scope>NUCLEOTIDE SEQUENCE [LARGE SCALE GENOMIC DNA]</scope>
    <source>
        <strain evidence="3 4">DSM 28286</strain>
    </source>
</reference>
<evidence type="ECO:0000313" key="3">
    <source>
        <dbReference type="EMBL" id="SFQ45819.1"/>
    </source>
</evidence>
<sequence>MIFFSALVLIFILVTIFVFRLPRFGKRPYGKRLERIKASPNYKNGSFQNESYTPGITENTSMFKVLKEFFFDKKERRKPKALIPSVKTNLHNIDINKNVLVWFGHSSYYMQLDGKRILVDPVFCGHASPFSFSVKAFAGAEVCAAVDLPEIDLLFITHDHWDHLDYATVKRIQPKVKQVITGLGTGSHLERWGYDDNIITEMDWNEDVSPLPGFIISSIPARHFSGRGFIRNKTLWLSFVLQSPTKKIFIGGDSGYDKHFAETGRKFGPLDLAIIENGQYNESWKYIHMLPEEVVKAAKELNAKRIIPVHSGKFALALHAWDEPLNLITENEEAYHLNIITPMIGEVVDLDNESQDFSKWWEGID</sequence>
<evidence type="ECO:0000256" key="1">
    <source>
        <dbReference type="SAM" id="Phobius"/>
    </source>
</evidence>
<dbReference type="GO" id="GO:0008270">
    <property type="term" value="F:zinc ion binding"/>
    <property type="evidence" value="ECO:0007669"/>
    <property type="project" value="InterPro"/>
</dbReference>
<dbReference type="SUPFAM" id="SSF56281">
    <property type="entry name" value="Metallo-hydrolase/oxidoreductase"/>
    <property type="match status" value="1"/>
</dbReference>
<dbReference type="PIRSF" id="PIRSF038896">
    <property type="entry name" value="NAPE-PLD"/>
    <property type="match status" value="1"/>
</dbReference>
<dbReference type="RefSeq" id="WP_090661817.1">
    <property type="nucleotide sequence ID" value="NZ_FOXQ01000013.1"/>
</dbReference>
<dbReference type="PANTHER" id="PTHR15032:SF4">
    <property type="entry name" value="N-ACYL-PHOSPHATIDYLETHANOLAMINE-HYDROLYZING PHOSPHOLIPASE D"/>
    <property type="match status" value="1"/>
</dbReference>
<proteinExistence type="predicted"/>
<keyword evidence="1" id="KW-1133">Transmembrane helix</keyword>
<evidence type="ECO:0000313" key="4">
    <source>
        <dbReference type="Proteomes" id="UP000199031"/>
    </source>
</evidence>
<dbReference type="InterPro" id="IPR036866">
    <property type="entry name" value="RibonucZ/Hydroxyglut_hydro"/>
</dbReference>
<dbReference type="InterPro" id="IPR024884">
    <property type="entry name" value="NAPE-PLD"/>
</dbReference>
<dbReference type="GO" id="GO:0070290">
    <property type="term" value="F:N-acylphosphatidylethanolamine-specific phospholipase D activity"/>
    <property type="evidence" value="ECO:0007669"/>
    <property type="project" value="InterPro"/>
</dbReference>
<accession>A0A1I5YNJ4</accession>
<dbReference type="OrthoDB" id="9805728at2"/>
<dbReference type="STRING" id="1465490.SAMN05444277_11366"/>
<dbReference type="AlphaFoldDB" id="A0A1I5YNJ4"/>
<dbReference type="Pfam" id="PF12706">
    <property type="entry name" value="Lactamase_B_2"/>
    <property type="match status" value="1"/>
</dbReference>
<keyword evidence="4" id="KW-1185">Reference proteome</keyword>
<dbReference type="PANTHER" id="PTHR15032">
    <property type="entry name" value="N-ACYL-PHOSPHATIDYLETHANOLAMINE-HYDROLYZING PHOSPHOLIPASE D"/>
    <property type="match status" value="1"/>
</dbReference>
<dbReference type="Gene3D" id="3.60.15.10">
    <property type="entry name" value="Ribonuclease Z/Hydroxyacylglutathione hydrolase-like"/>
    <property type="match status" value="1"/>
</dbReference>
<name>A0A1I5YNJ4_9BACT</name>
<protein>
    <submittedName>
        <fullName evidence="3">L-ascorbate metabolism protein UlaG, beta-lactamase superfamily</fullName>
    </submittedName>
</protein>
<feature type="transmembrane region" description="Helical" evidence="1">
    <location>
        <begin position="6"/>
        <end position="22"/>
    </location>
</feature>
<dbReference type="GO" id="GO:0005737">
    <property type="term" value="C:cytoplasm"/>
    <property type="evidence" value="ECO:0007669"/>
    <property type="project" value="TreeGrafter"/>
</dbReference>
<dbReference type="EMBL" id="FOXQ01000013">
    <property type="protein sequence ID" value="SFQ45819.1"/>
    <property type="molecule type" value="Genomic_DNA"/>
</dbReference>
<evidence type="ECO:0000259" key="2">
    <source>
        <dbReference type="Pfam" id="PF12706"/>
    </source>
</evidence>
<dbReference type="Proteomes" id="UP000199031">
    <property type="component" value="Unassembled WGS sequence"/>
</dbReference>
<keyword evidence="1" id="KW-0812">Transmembrane</keyword>
<gene>
    <name evidence="3" type="ORF">SAMN05444277_11366</name>
</gene>
<organism evidence="3 4">
    <name type="scientific">Parafilimonas terrae</name>
    <dbReference type="NCBI Taxonomy" id="1465490"/>
    <lineage>
        <taxon>Bacteria</taxon>
        <taxon>Pseudomonadati</taxon>
        <taxon>Bacteroidota</taxon>
        <taxon>Chitinophagia</taxon>
        <taxon>Chitinophagales</taxon>
        <taxon>Chitinophagaceae</taxon>
        <taxon>Parafilimonas</taxon>
    </lineage>
</organism>
<dbReference type="InterPro" id="IPR001279">
    <property type="entry name" value="Metallo-B-lactamas"/>
</dbReference>
<feature type="domain" description="Metallo-beta-lactamase" evidence="2">
    <location>
        <begin position="116"/>
        <end position="310"/>
    </location>
</feature>